<dbReference type="GO" id="GO:0048472">
    <property type="term" value="F:threonine-phosphate decarboxylase activity"/>
    <property type="evidence" value="ECO:0007669"/>
    <property type="project" value="UniProtKB-EC"/>
</dbReference>
<dbReference type="InterPro" id="IPR004838">
    <property type="entry name" value="NHTrfase_class1_PyrdxlP-BS"/>
</dbReference>
<evidence type="ECO:0000256" key="8">
    <source>
        <dbReference type="ARBA" id="ARBA00029996"/>
    </source>
</evidence>
<dbReference type="PANTHER" id="PTHR42885:SF1">
    <property type="entry name" value="THREONINE-PHOSPHATE DECARBOXYLASE"/>
    <property type="match status" value="1"/>
</dbReference>
<dbReference type="InterPro" id="IPR015421">
    <property type="entry name" value="PyrdxlP-dep_Trfase_major"/>
</dbReference>
<name>A0ABS2N7K5_9BACI</name>
<dbReference type="InterPro" id="IPR015422">
    <property type="entry name" value="PyrdxlP-dep_Trfase_small"/>
</dbReference>
<keyword evidence="5" id="KW-0169">Cobalamin biosynthesis</keyword>
<comment type="catalytic activity">
    <reaction evidence="9">
        <text>O-phospho-L-threonine + H(+) = (R)-1-aminopropan-2-yl phosphate + CO2</text>
        <dbReference type="Rhea" id="RHEA:11492"/>
        <dbReference type="ChEBI" id="CHEBI:15378"/>
        <dbReference type="ChEBI" id="CHEBI:16526"/>
        <dbReference type="ChEBI" id="CHEBI:58563"/>
        <dbReference type="ChEBI" id="CHEBI:58675"/>
        <dbReference type="EC" id="4.1.1.81"/>
    </reaction>
</comment>
<dbReference type="Gene3D" id="3.40.640.10">
    <property type="entry name" value="Type I PLP-dependent aspartate aminotransferase-like (Major domain)"/>
    <property type="match status" value="1"/>
</dbReference>
<comment type="caution">
    <text evidence="11">The sequence shown here is derived from an EMBL/GenBank/DDBJ whole genome shotgun (WGS) entry which is preliminary data.</text>
</comment>
<evidence type="ECO:0000256" key="9">
    <source>
        <dbReference type="ARBA" id="ARBA00048531"/>
    </source>
</evidence>
<dbReference type="InterPro" id="IPR005860">
    <property type="entry name" value="CobD"/>
</dbReference>
<organism evidence="11 12">
    <name type="scientific">Rossellomorea pakistanensis</name>
    <dbReference type="NCBI Taxonomy" id="992288"/>
    <lineage>
        <taxon>Bacteria</taxon>
        <taxon>Bacillati</taxon>
        <taxon>Bacillota</taxon>
        <taxon>Bacilli</taxon>
        <taxon>Bacillales</taxon>
        <taxon>Bacillaceae</taxon>
        <taxon>Rossellomorea</taxon>
    </lineage>
</organism>
<evidence type="ECO:0000313" key="12">
    <source>
        <dbReference type="Proteomes" id="UP001646157"/>
    </source>
</evidence>
<evidence type="ECO:0000256" key="1">
    <source>
        <dbReference type="ARBA" id="ARBA00001933"/>
    </source>
</evidence>
<dbReference type="Pfam" id="PF00155">
    <property type="entry name" value="Aminotran_1_2"/>
    <property type="match status" value="1"/>
</dbReference>
<gene>
    <name evidence="11" type="ORF">JOC86_000373</name>
</gene>
<comment type="cofactor">
    <cofactor evidence="1">
        <name>pyridoxal 5'-phosphate</name>
        <dbReference type="ChEBI" id="CHEBI:597326"/>
    </cofactor>
</comment>
<evidence type="ECO:0000256" key="3">
    <source>
        <dbReference type="ARBA" id="ARBA00004953"/>
    </source>
</evidence>
<evidence type="ECO:0000313" key="11">
    <source>
        <dbReference type="EMBL" id="MBM7583836.1"/>
    </source>
</evidence>
<keyword evidence="12" id="KW-1185">Reference proteome</keyword>
<dbReference type="PANTHER" id="PTHR42885">
    <property type="entry name" value="HISTIDINOL-PHOSPHATE AMINOTRANSFERASE-RELATED"/>
    <property type="match status" value="1"/>
</dbReference>
<dbReference type="InterPro" id="IPR015424">
    <property type="entry name" value="PyrdxlP-dep_Trfase"/>
</dbReference>
<dbReference type="EMBL" id="JAFBDZ010000001">
    <property type="protein sequence ID" value="MBM7583836.1"/>
    <property type="molecule type" value="Genomic_DNA"/>
</dbReference>
<dbReference type="SUPFAM" id="SSF53383">
    <property type="entry name" value="PLP-dependent transferases"/>
    <property type="match status" value="1"/>
</dbReference>
<dbReference type="CDD" id="cd00609">
    <property type="entry name" value="AAT_like"/>
    <property type="match status" value="1"/>
</dbReference>
<evidence type="ECO:0000256" key="6">
    <source>
        <dbReference type="ARBA" id="ARBA00022898"/>
    </source>
</evidence>
<dbReference type="NCBIfam" id="TIGR01140">
    <property type="entry name" value="L_thr_O3P_dcar"/>
    <property type="match status" value="1"/>
</dbReference>
<dbReference type="EC" id="4.1.1.81" evidence="4"/>
<comment type="pathway">
    <text evidence="3">Cofactor biosynthesis; adenosylcobalamin biosynthesis.</text>
</comment>
<evidence type="ECO:0000256" key="7">
    <source>
        <dbReference type="ARBA" id="ARBA00023239"/>
    </source>
</evidence>
<dbReference type="InterPro" id="IPR004839">
    <property type="entry name" value="Aminotransferase_I/II_large"/>
</dbReference>
<reference evidence="11 12" key="1">
    <citation type="submission" date="2021-01" db="EMBL/GenBank/DDBJ databases">
        <title>Genomic Encyclopedia of Type Strains, Phase IV (KMG-IV): sequencing the most valuable type-strain genomes for metagenomic binning, comparative biology and taxonomic classification.</title>
        <authorList>
            <person name="Goeker M."/>
        </authorList>
    </citation>
    <scope>NUCLEOTIDE SEQUENCE [LARGE SCALE GENOMIC DNA]</scope>
    <source>
        <strain evidence="11 12">DSM 24834</strain>
    </source>
</reference>
<keyword evidence="7 11" id="KW-0456">Lyase</keyword>
<dbReference type="PROSITE" id="PS00105">
    <property type="entry name" value="AA_TRANSFER_CLASS_1"/>
    <property type="match status" value="1"/>
</dbReference>
<evidence type="ECO:0000256" key="2">
    <source>
        <dbReference type="ARBA" id="ARBA00003444"/>
    </source>
</evidence>
<dbReference type="Proteomes" id="UP001646157">
    <property type="component" value="Unassembled WGS sequence"/>
</dbReference>
<sequence>MKLPKHGSNPQYVYSAMKMNKPDGVIDLSANINSFGPPNVLIDNWSQLLKEIVEYPDPYAQNLRRKISESVNVNVEKILVGNGGAELIHLIARMFAKKRILIVQPTFSEYENACRSFRCEIYHHQLTEPHWNIEIEKLKLSLSEMDALFLCNPTNPTGIVYSYETLKEIIEEAYKHKCTVIIDEAFYDFVMNYQSIVALLNEYENLIIIRSLTKMFSIPGIRLGYLMAANEIIQQLQSIQVHWSVNAIALTAGELLLEQEDFIRETQSHIKEEREALFSYFDSQHFLVSPSQTNFYLLRDPQIEDQFLLFSFLLEKGIVCRHTLNFQGLEGRWLRFAIKGKKEHTRLMEVMGEWRQTTPYYS</sequence>
<comment type="function">
    <text evidence="2">Decarboxylates L-threonine-O-3-phosphate to yield (R)-1-amino-2-propanol O-2-phosphate, the precursor for the linkage between the nucleotide loop and the corrin ring in cobalamin.</text>
</comment>
<dbReference type="RefSeq" id="WP_205168063.1">
    <property type="nucleotide sequence ID" value="NZ_JAFBDZ010000001.1"/>
</dbReference>
<evidence type="ECO:0000256" key="4">
    <source>
        <dbReference type="ARBA" id="ARBA00012285"/>
    </source>
</evidence>
<keyword evidence="6" id="KW-0663">Pyridoxal phosphate</keyword>
<evidence type="ECO:0000259" key="10">
    <source>
        <dbReference type="Pfam" id="PF00155"/>
    </source>
</evidence>
<protein>
    <recommendedName>
        <fullName evidence="4">threonine-phosphate decarboxylase</fullName>
        <ecNumber evidence="4">4.1.1.81</ecNumber>
    </recommendedName>
    <alternativeName>
        <fullName evidence="8">L-threonine-O-3-phosphate decarboxylase</fullName>
    </alternativeName>
</protein>
<dbReference type="Gene3D" id="3.90.1150.10">
    <property type="entry name" value="Aspartate Aminotransferase, domain 1"/>
    <property type="match status" value="1"/>
</dbReference>
<evidence type="ECO:0000256" key="5">
    <source>
        <dbReference type="ARBA" id="ARBA00022573"/>
    </source>
</evidence>
<feature type="domain" description="Aminotransferase class I/classII large" evidence="10">
    <location>
        <begin position="25"/>
        <end position="343"/>
    </location>
</feature>
<accession>A0ABS2N7K5</accession>
<proteinExistence type="predicted"/>